<feature type="compositionally biased region" description="Basic and acidic residues" evidence="1">
    <location>
        <begin position="500"/>
        <end position="525"/>
    </location>
</feature>
<dbReference type="Proteomes" id="UP000472241">
    <property type="component" value="Unplaced"/>
</dbReference>
<protein>
    <submittedName>
        <fullName evidence="2">Paralemmin 3</fullName>
    </submittedName>
</protein>
<organism evidence="2 3">
    <name type="scientific">Lynx canadensis</name>
    <name type="common">Canada lynx</name>
    <name type="synonym">Felis canadensis</name>
    <dbReference type="NCBI Taxonomy" id="61383"/>
    <lineage>
        <taxon>Eukaryota</taxon>
        <taxon>Metazoa</taxon>
        <taxon>Chordata</taxon>
        <taxon>Craniata</taxon>
        <taxon>Vertebrata</taxon>
        <taxon>Euteleostomi</taxon>
        <taxon>Mammalia</taxon>
        <taxon>Eutheria</taxon>
        <taxon>Laurasiatheria</taxon>
        <taxon>Carnivora</taxon>
        <taxon>Feliformia</taxon>
        <taxon>Felidae</taxon>
        <taxon>Felinae</taxon>
        <taxon>Lynx</taxon>
    </lineage>
</organism>
<gene>
    <name evidence="2" type="primary">PALM3</name>
</gene>
<dbReference type="GO" id="GO:0008063">
    <property type="term" value="P:Toll signaling pathway"/>
    <property type="evidence" value="ECO:0007669"/>
    <property type="project" value="TreeGrafter"/>
</dbReference>
<feature type="compositionally biased region" description="Gly residues" evidence="1">
    <location>
        <begin position="317"/>
        <end position="339"/>
    </location>
</feature>
<feature type="region of interest" description="Disordered" evidence="1">
    <location>
        <begin position="278"/>
        <end position="347"/>
    </location>
</feature>
<feature type="compositionally biased region" description="Basic and acidic residues" evidence="1">
    <location>
        <begin position="436"/>
        <end position="454"/>
    </location>
</feature>
<evidence type="ECO:0000256" key="1">
    <source>
        <dbReference type="SAM" id="MobiDB-lite"/>
    </source>
</evidence>
<dbReference type="InterPro" id="IPR024149">
    <property type="entry name" value="Paralemmin-3"/>
</dbReference>
<dbReference type="PANTHER" id="PTHR47528:SF1">
    <property type="entry name" value="PARALEMMIN-3"/>
    <property type="match status" value="1"/>
</dbReference>
<evidence type="ECO:0000313" key="3">
    <source>
        <dbReference type="Proteomes" id="UP000472241"/>
    </source>
</evidence>
<feature type="compositionally biased region" description="Basic and acidic residues" evidence="1">
    <location>
        <begin position="462"/>
        <end position="492"/>
    </location>
</feature>
<feature type="region of interest" description="Disordered" evidence="1">
    <location>
        <begin position="19"/>
        <end position="84"/>
    </location>
</feature>
<keyword evidence="3" id="KW-1185">Reference proteome</keyword>
<feature type="compositionally biased region" description="Gly residues" evidence="1">
    <location>
        <begin position="533"/>
        <end position="560"/>
    </location>
</feature>
<dbReference type="Ensembl" id="ENSLCNT00005019419.1">
    <property type="protein sequence ID" value="ENSLCNP00005017307.1"/>
    <property type="gene ID" value="ENSLCNG00005011396.1"/>
</dbReference>
<feature type="region of interest" description="Disordered" evidence="1">
    <location>
        <begin position="98"/>
        <end position="211"/>
    </location>
</feature>
<proteinExistence type="predicted"/>
<sequence length="712" mass="74059">MSVPFGWFWTIRNLPSSGIRREPSMGWGSQYAQPELPSRAQRKSLRERWLMDGAAEGPEQQEDSTSKDPQSPEGQAQARIRNLEDSLFTLQSQLQLLQSASTGAQHKSPGRPTWRRQGHRPLSQPTVEAGPTGHTDLSRRASLPAGPVDTSPESPSEPRDEAVRVPPTLRLFPGAAGASSEANGPCPGPSPAAEQGPSQGLAASEGGVGEAKGGGVVEVVWEGLRATEDCATEATGPELEAKVEEMVLEAIGDRQEAACPEPPSWVKEDRGIVEVVWEGVGGPESSDSEATGEGGRGQKAAQTSSPRPQVRLEGAAPGEGGVPRGSSDGDGPGGSGGEEGSFIWVERVTLSEEWEELGEELVVEGLEGPRARGSGGGPESPLGVERGAGEDAWGAGRSQAEEPVESVGEGKKGTEEEAGADVSLVGERGGSEGSLEPERGGGEEELRPERKAVEEPPSAARKAVEGPLRAERERGEGPLRVEQKEDEEKLEATEEPLVTEGKEGEKSLEAEKGGGEAPSEAERTGGEALLGAEKGGGEAPLGAEKGGGEAPLGAEKGGGEASLKAEKTDVVEDLSPEEQRESGGGKECQAEEVSEAGASLGAKEESRPEEEGPQPQEKQEGSLEEESVRPQTPAEGQGPSGDATTPLLAETPAPEQPAECQPLLQVEGPRANPSARPVPTYAPARQPEPPAPPEGEEASGPKQKTCQCCVVM</sequence>
<reference evidence="2" key="1">
    <citation type="submission" date="2025-08" db="UniProtKB">
        <authorList>
            <consortium name="Ensembl"/>
        </authorList>
    </citation>
    <scope>IDENTIFICATION</scope>
</reference>
<name>A0A667HCJ0_LYNCA</name>
<reference evidence="2" key="2">
    <citation type="submission" date="2025-09" db="UniProtKB">
        <authorList>
            <consortium name="Ensembl"/>
        </authorList>
    </citation>
    <scope>IDENTIFICATION</scope>
</reference>
<dbReference type="GO" id="GO:0032496">
    <property type="term" value="P:response to lipopolysaccharide"/>
    <property type="evidence" value="ECO:0007669"/>
    <property type="project" value="TreeGrafter"/>
</dbReference>
<dbReference type="AlphaFoldDB" id="A0A667HCJ0"/>
<dbReference type="GO" id="GO:0001960">
    <property type="term" value="P:negative regulation of cytokine-mediated signaling pathway"/>
    <property type="evidence" value="ECO:0007669"/>
    <property type="project" value="TreeGrafter"/>
</dbReference>
<dbReference type="PANTHER" id="PTHR47528">
    <property type="entry name" value="PARALEMMIN-3"/>
    <property type="match status" value="1"/>
</dbReference>
<accession>A0A667HCJ0</accession>
<feature type="region of interest" description="Disordered" evidence="1">
    <location>
        <begin position="365"/>
        <end position="705"/>
    </location>
</feature>
<evidence type="ECO:0000313" key="2">
    <source>
        <dbReference type="Ensembl" id="ENSLCNP00005017307.1"/>
    </source>
</evidence>